<reference evidence="2" key="2">
    <citation type="submission" date="2022-01" db="EMBL/GenBank/DDBJ databases">
        <authorList>
            <person name="Yamashiro T."/>
            <person name="Shiraishi A."/>
            <person name="Satake H."/>
            <person name="Nakayama K."/>
        </authorList>
    </citation>
    <scope>NUCLEOTIDE SEQUENCE</scope>
</reference>
<gene>
    <name evidence="2" type="ORF">Tco_1017112</name>
</gene>
<dbReference type="EMBL" id="BQNB010017647">
    <property type="protein sequence ID" value="GJT65632.1"/>
    <property type="molecule type" value="Genomic_DNA"/>
</dbReference>
<sequence>MAAKSNVPQLVDKKGDSYFAIAPRLEARNFNKWKKANALLFDWNGTLLHSMFVYEDNLISRRYLETKKALITTPSTTSISTTFFSNNIIQDFQENYDDEVDERTIEKYLRDLDIKFHERALLAGSKHFIKRKNIFSSQKANENRSSGFPPKFTPKLIQSSQQVQSSQNEPKISKDYKTEYKKGLVAETFDWDKEEVSDDEKITLVKVLMALADDELAVRKNLARNGEWIDITVRKGASPCFEVMPLNYQDHSPRERPGLGTMKHTKPKTQESSSKSISGPITVCNTLTFTSSVPTKVKNTKQESKIDEMIKPVQMLMDEKINST</sequence>
<evidence type="ECO:0000313" key="3">
    <source>
        <dbReference type="Proteomes" id="UP001151760"/>
    </source>
</evidence>
<dbReference type="Proteomes" id="UP001151760">
    <property type="component" value="Unassembled WGS sequence"/>
</dbReference>
<reference evidence="2" key="1">
    <citation type="journal article" date="2022" name="Int. J. Mol. Sci.">
        <title>Draft Genome of Tanacetum Coccineum: Genomic Comparison of Closely Related Tanacetum-Family Plants.</title>
        <authorList>
            <person name="Yamashiro T."/>
            <person name="Shiraishi A."/>
            <person name="Nakayama K."/>
            <person name="Satake H."/>
        </authorList>
    </citation>
    <scope>NUCLEOTIDE SEQUENCE</scope>
</reference>
<protein>
    <submittedName>
        <fullName evidence="2">Uncharacterized protein</fullName>
    </submittedName>
</protein>
<keyword evidence="3" id="KW-1185">Reference proteome</keyword>
<evidence type="ECO:0000256" key="1">
    <source>
        <dbReference type="SAM" id="MobiDB-lite"/>
    </source>
</evidence>
<organism evidence="2 3">
    <name type="scientific">Tanacetum coccineum</name>
    <dbReference type="NCBI Taxonomy" id="301880"/>
    <lineage>
        <taxon>Eukaryota</taxon>
        <taxon>Viridiplantae</taxon>
        <taxon>Streptophyta</taxon>
        <taxon>Embryophyta</taxon>
        <taxon>Tracheophyta</taxon>
        <taxon>Spermatophyta</taxon>
        <taxon>Magnoliopsida</taxon>
        <taxon>eudicotyledons</taxon>
        <taxon>Gunneridae</taxon>
        <taxon>Pentapetalae</taxon>
        <taxon>asterids</taxon>
        <taxon>campanulids</taxon>
        <taxon>Asterales</taxon>
        <taxon>Asteraceae</taxon>
        <taxon>Asteroideae</taxon>
        <taxon>Anthemideae</taxon>
        <taxon>Anthemidinae</taxon>
        <taxon>Tanacetum</taxon>
    </lineage>
</organism>
<feature type="region of interest" description="Disordered" evidence="1">
    <location>
        <begin position="249"/>
        <end position="277"/>
    </location>
</feature>
<feature type="region of interest" description="Disordered" evidence="1">
    <location>
        <begin position="140"/>
        <end position="174"/>
    </location>
</feature>
<accession>A0ABQ5FT56</accession>
<name>A0ABQ5FT56_9ASTR</name>
<comment type="caution">
    <text evidence="2">The sequence shown here is derived from an EMBL/GenBank/DDBJ whole genome shotgun (WGS) entry which is preliminary data.</text>
</comment>
<evidence type="ECO:0000313" key="2">
    <source>
        <dbReference type="EMBL" id="GJT65632.1"/>
    </source>
</evidence>
<feature type="compositionally biased region" description="Low complexity" evidence="1">
    <location>
        <begin position="158"/>
        <end position="167"/>
    </location>
</feature>
<proteinExistence type="predicted"/>